<keyword evidence="4 7" id="KW-1133">Transmembrane helix</keyword>
<dbReference type="EMBL" id="JACGWJ010000016">
    <property type="protein sequence ID" value="KAL0360171.1"/>
    <property type="molecule type" value="Genomic_DNA"/>
</dbReference>
<dbReference type="PANTHER" id="PTHR48063">
    <property type="entry name" value="LRR RECEPTOR-LIKE KINASE"/>
    <property type="match status" value="1"/>
</dbReference>
<dbReference type="InterPro" id="IPR001611">
    <property type="entry name" value="Leu-rich_rpt"/>
</dbReference>
<name>A0AAW2PXM8_SESRA</name>
<dbReference type="SUPFAM" id="SSF52058">
    <property type="entry name" value="L domain-like"/>
    <property type="match status" value="1"/>
</dbReference>
<protein>
    <submittedName>
        <fullName evidence="8">Uncharacterized protein</fullName>
    </submittedName>
</protein>
<organism evidence="8">
    <name type="scientific">Sesamum radiatum</name>
    <name type="common">Black benniseed</name>
    <dbReference type="NCBI Taxonomy" id="300843"/>
    <lineage>
        <taxon>Eukaryota</taxon>
        <taxon>Viridiplantae</taxon>
        <taxon>Streptophyta</taxon>
        <taxon>Embryophyta</taxon>
        <taxon>Tracheophyta</taxon>
        <taxon>Spermatophyta</taxon>
        <taxon>Magnoliopsida</taxon>
        <taxon>eudicotyledons</taxon>
        <taxon>Gunneridae</taxon>
        <taxon>Pentapetalae</taxon>
        <taxon>asterids</taxon>
        <taxon>lamiids</taxon>
        <taxon>Lamiales</taxon>
        <taxon>Pedaliaceae</taxon>
        <taxon>Sesamum</taxon>
    </lineage>
</organism>
<keyword evidence="2 7" id="KW-0812">Transmembrane</keyword>
<evidence type="ECO:0000256" key="6">
    <source>
        <dbReference type="ARBA" id="ARBA00023180"/>
    </source>
</evidence>
<dbReference type="Pfam" id="PF00560">
    <property type="entry name" value="LRR_1"/>
    <property type="match status" value="2"/>
</dbReference>
<gene>
    <name evidence="8" type="ORF">Sradi_3701600</name>
</gene>
<comment type="subcellular location">
    <subcellularLocation>
        <location evidence="1">Membrane</location>
        <topology evidence="1">Single-pass type I membrane protein</topology>
    </subcellularLocation>
</comment>
<dbReference type="AlphaFoldDB" id="A0AAW2PXM8"/>
<dbReference type="PANTHER" id="PTHR48063:SF103">
    <property type="entry name" value="LEUCINE-RICH RECEPTOR-LIKE KINASE FAMILY PROTEIN"/>
    <property type="match status" value="1"/>
</dbReference>
<keyword evidence="3" id="KW-0732">Signal</keyword>
<evidence type="ECO:0000256" key="1">
    <source>
        <dbReference type="ARBA" id="ARBA00004479"/>
    </source>
</evidence>
<evidence type="ECO:0000313" key="8">
    <source>
        <dbReference type="EMBL" id="KAL0360171.1"/>
    </source>
</evidence>
<evidence type="ECO:0000256" key="7">
    <source>
        <dbReference type="SAM" id="Phobius"/>
    </source>
</evidence>
<comment type="caution">
    <text evidence="8">The sequence shown here is derived from an EMBL/GenBank/DDBJ whole genome shotgun (WGS) entry which is preliminary data.</text>
</comment>
<accession>A0AAW2PXM8</accession>
<evidence type="ECO:0000256" key="4">
    <source>
        <dbReference type="ARBA" id="ARBA00022989"/>
    </source>
</evidence>
<keyword evidence="6" id="KW-0325">Glycoprotein</keyword>
<evidence type="ECO:0000256" key="5">
    <source>
        <dbReference type="ARBA" id="ARBA00023136"/>
    </source>
</evidence>
<dbReference type="Gene3D" id="3.80.10.10">
    <property type="entry name" value="Ribonuclease Inhibitor"/>
    <property type="match status" value="1"/>
</dbReference>
<feature type="transmembrane region" description="Helical" evidence="7">
    <location>
        <begin position="82"/>
        <end position="102"/>
    </location>
</feature>
<keyword evidence="5 7" id="KW-0472">Membrane</keyword>
<evidence type="ECO:0000256" key="3">
    <source>
        <dbReference type="ARBA" id="ARBA00022729"/>
    </source>
</evidence>
<dbReference type="PRINTS" id="PR00019">
    <property type="entry name" value="LEURICHRPT"/>
</dbReference>
<proteinExistence type="predicted"/>
<reference evidence="8" key="2">
    <citation type="journal article" date="2024" name="Plant">
        <title>Genomic evolution and insights into agronomic trait innovations of Sesamum species.</title>
        <authorList>
            <person name="Miao H."/>
            <person name="Wang L."/>
            <person name="Qu L."/>
            <person name="Liu H."/>
            <person name="Sun Y."/>
            <person name="Le M."/>
            <person name="Wang Q."/>
            <person name="Wei S."/>
            <person name="Zheng Y."/>
            <person name="Lin W."/>
            <person name="Duan Y."/>
            <person name="Cao H."/>
            <person name="Xiong S."/>
            <person name="Wang X."/>
            <person name="Wei L."/>
            <person name="Li C."/>
            <person name="Ma Q."/>
            <person name="Ju M."/>
            <person name="Zhao R."/>
            <person name="Li G."/>
            <person name="Mu C."/>
            <person name="Tian Q."/>
            <person name="Mei H."/>
            <person name="Zhang T."/>
            <person name="Gao T."/>
            <person name="Zhang H."/>
        </authorList>
    </citation>
    <scope>NUCLEOTIDE SEQUENCE</scope>
    <source>
        <strain evidence="8">G02</strain>
    </source>
</reference>
<dbReference type="InterPro" id="IPR046956">
    <property type="entry name" value="RLP23-like"/>
</dbReference>
<dbReference type="InterPro" id="IPR032675">
    <property type="entry name" value="LRR_dom_sf"/>
</dbReference>
<reference evidence="8" key="1">
    <citation type="submission" date="2020-06" db="EMBL/GenBank/DDBJ databases">
        <authorList>
            <person name="Li T."/>
            <person name="Hu X."/>
            <person name="Zhang T."/>
            <person name="Song X."/>
            <person name="Zhang H."/>
            <person name="Dai N."/>
            <person name="Sheng W."/>
            <person name="Hou X."/>
            <person name="Wei L."/>
        </authorList>
    </citation>
    <scope>NUCLEOTIDE SEQUENCE</scope>
    <source>
        <strain evidence="8">G02</strain>
        <tissue evidence="8">Leaf</tissue>
    </source>
</reference>
<dbReference type="GO" id="GO:0016020">
    <property type="term" value="C:membrane"/>
    <property type="evidence" value="ECO:0007669"/>
    <property type="project" value="UniProtKB-SubCell"/>
</dbReference>
<sequence>MNVLESLDLSRNQLSGEIPVGLAELSFLAFLDLSFNNLSGNIPSGTQLQGFSASVYAGNDGLCGPPLAACLPRPLTTNSIPLFTFLLYLALSLVSGESLLVWY</sequence>
<evidence type="ECO:0000256" key="2">
    <source>
        <dbReference type="ARBA" id="ARBA00022692"/>
    </source>
</evidence>